<name>X6M5U1_RETFI</name>
<dbReference type="EMBL" id="ASPP01025103">
    <property type="protein sequence ID" value="ETO08365.1"/>
    <property type="molecule type" value="Genomic_DNA"/>
</dbReference>
<dbReference type="AlphaFoldDB" id="X6M5U1"/>
<evidence type="ECO:0000313" key="2">
    <source>
        <dbReference type="Proteomes" id="UP000023152"/>
    </source>
</evidence>
<evidence type="ECO:0000313" key="1">
    <source>
        <dbReference type="EMBL" id="ETO08365.1"/>
    </source>
</evidence>
<organism evidence="1 2">
    <name type="scientific">Reticulomyxa filosa</name>
    <dbReference type="NCBI Taxonomy" id="46433"/>
    <lineage>
        <taxon>Eukaryota</taxon>
        <taxon>Sar</taxon>
        <taxon>Rhizaria</taxon>
        <taxon>Retaria</taxon>
        <taxon>Foraminifera</taxon>
        <taxon>Monothalamids</taxon>
        <taxon>Reticulomyxidae</taxon>
        <taxon>Reticulomyxa</taxon>
    </lineage>
</organism>
<proteinExistence type="predicted"/>
<gene>
    <name evidence="1" type="ORF">RFI_29024</name>
</gene>
<keyword evidence="2" id="KW-1185">Reference proteome</keyword>
<accession>X6M5U1</accession>
<dbReference type="Proteomes" id="UP000023152">
    <property type="component" value="Unassembled WGS sequence"/>
</dbReference>
<reference evidence="1 2" key="1">
    <citation type="journal article" date="2013" name="Curr. Biol.">
        <title>The Genome of the Foraminiferan Reticulomyxa filosa.</title>
        <authorList>
            <person name="Glockner G."/>
            <person name="Hulsmann N."/>
            <person name="Schleicher M."/>
            <person name="Noegel A.A."/>
            <person name="Eichinger L."/>
            <person name="Gallinger C."/>
            <person name="Pawlowski J."/>
            <person name="Sierra R."/>
            <person name="Euteneuer U."/>
            <person name="Pillet L."/>
            <person name="Moustafa A."/>
            <person name="Platzer M."/>
            <person name="Groth M."/>
            <person name="Szafranski K."/>
            <person name="Schliwa M."/>
        </authorList>
    </citation>
    <scope>NUCLEOTIDE SEQUENCE [LARGE SCALE GENOMIC DNA]</scope>
</reference>
<sequence length="347" mass="41213">MIKKNENVENEKKIKKIKMIKIKKIRKKHKWKYWGMKEKMKKNKKKRKRQCAVYVAWRNSRFYYYCEYCAADESKFAKNEKNEVVLISRKVKRYRRCDVARLQKKWKLMKSKALNLWRGANPTIIFKECVQIRFTGSNKQGTLCCHKMALITCAKTGRVRTHIRELDFEALDILETFVQSVFLITRKAIPFKYGVHPLSWNVGQDLQRSVQESWILVPDDERKLTKKNKKEREWYAQKRGSCSGNRENHCIIRIFHVRLIQIGGGVLRKSVNTLATKKSNVMKIVMMTKRKKRILKQYLVGPVKKKVCRFTLADPNQQVKLVCYRKDADYKHVKIGRNCAHIRNLAL</sequence>
<protein>
    <submittedName>
        <fullName evidence="1">Uncharacterized protein</fullName>
    </submittedName>
</protein>
<comment type="caution">
    <text evidence="1">The sequence shown here is derived from an EMBL/GenBank/DDBJ whole genome shotgun (WGS) entry which is preliminary data.</text>
</comment>